<dbReference type="PANTHER" id="PTHR43857:SF1">
    <property type="entry name" value="YJGH FAMILY PROTEIN"/>
    <property type="match status" value="1"/>
</dbReference>
<organism evidence="1 2">
    <name type="scientific">Sandarakinorhabdus cyanobacteriorum</name>
    <dbReference type="NCBI Taxonomy" id="1981098"/>
    <lineage>
        <taxon>Bacteria</taxon>
        <taxon>Pseudomonadati</taxon>
        <taxon>Pseudomonadota</taxon>
        <taxon>Alphaproteobacteria</taxon>
        <taxon>Sphingomonadales</taxon>
        <taxon>Sphingosinicellaceae</taxon>
        <taxon>Sandarakinorhabdus</taxon>
    </lineage>
</organism>
<dbReference type="Pfam" id="PF01042">
    <property type="entry name" value="Ribonuc_L-PSP"/>
    <property type="match status" value="1"/>
</dbReference>
<reference evidence="1 2" key="1">
    <citation type="submission" date="2017-07" db="EMBL/GenBank/DDBJ databases">
        <title>Sandarakinorhabdus cyanobacteriorum sp. nov., a novel bacterium isolated from cyanobacterial aggregates in a eutrophic lake.</title>
        <authorList>
            <person name="Cai H."/>
        </authorList>
    </citation>
    <scope>NUCLEOTIDE SEQUENCE [LARGE SCALE GENOMIC DNA]</scope>
    <source>
        <strain evidence="1 2">TH057</strain>
    </source>
</reference>
<comment type="caution">
    <text evidence="1">The sequence shown here is derived from an EMBL/GenBank/DDBJ whole genome shotgun (WGS) entry which is preliminary data.</text>
</comment>
<sequence>MTITRIKSGAPWEALVGYCRAVVAPPFVFVSGTVGRNPDTGEMPADVEGQCANALTIIGRALEAAGTDFARVVRVTYYLPNRADFEPCWPQLRAAFGEHPPASTVIFADLLDPAMKIEIEVTAALKS</sequence>
<proteinExistence type="predicted"/>
<accession>A0A255YQ34</accession>
<dbReference type="SUPFAM" id="SSF55298">
    <property type="entry name" value="YjgF-like"/>
    <property type="match status" value="1"/>
</dbReference>
<dbReference type="CDD" id="cd06154">
    <property type="entry name" value="YjgF_YER057c_UK114_like_6"/>
    <property type="match status" value="1"/>
</dbReference>
<dbReference type="Proteomes" id="UP000216991">
    <property type="component" value="Unassembled WGS sequence"/>
</dbReference>
<dbReference type="InterPro" id="IPR006175">
    <property type="entry name" value="YjgF/YER057c/UK114"/>
</dbReference>
<evidence type="ECO:0008006" key="3">
    <source>
        <dbReference type="Google" id="ProtNLM"/>
    </source>
</evidence>
<dbReference type="Gene3D" id="3.30.1330.40">
    <property type="entry name" value="RutC-like"/>
    <property type="match status" value="1"/>
</dbReference>
<dbReference type="AlphaFoldDB" id="A0A255YQ34"/>
<name>A0A255YQ34_9SPHN</name>
<evidence type="ECO:0000313" key="2">
    <source>
        <dbReference type="Proteomes" id="UP000216991"/>
    </source>
</evidence>
<protein>
    <recommendedName>
        <fullName evidence="3">RidA family protein</fullName>
    </recommendedName>
</protein>
<dbReference type="EMBL" id="NOXT01000086">
    <property type="protein sequence ID" value="OYQ31311.1"/>
    <property type="molecule type" value="Genomic_DNA"/>
</dbReference>
<gene>
    <name evidence="1" type="ORF">CHU93_04205</name>
</gene>
<dbReference type="PANTHER" id="PTHR43857">
    <property type="entry name" value="BLR7761 PROTEIN"/>
    <property type="match status" value="1"/>
</dbReference>
<evidence type="ECO:0000313" key="1">
    <source>
        <dbReference type="EMBL" id="OYQ31311.1"/>
    </source>
</evidence>
<dbReference type="InterPro" id="IPR035959">
    <property type="entry name" value="RutC-like_sf"/>
</dbReference>
<dbReference type="OrthoDB" id="9799840at2"/>
<dbReference type="RefSeq" id="WP_094472903.1">
    <property type="nucleotide sequence ID" value="NZ_NOXT01000086.1"/>
</dbReference>
<keyword evidence="2" id="KW-1185">Reference proteome</keyword>